<evidence type="ECO:0000256" key="1">
    <source>
        <dbReference type="ARBA" id="ARBA00022737"/>
    </source>
</evidence>
<dbReference type="InterPro" id="IPR008160">
    <property type="entry name" value="Collagen"/>
</dbReference>
<evidence type="ECO:0000256" key="2">
    <source>
        <dbReference type="SAM" id="SignalP"/>
    </source>
</evidence>
<feature type="signal peptide" evidence="2">
    <location>
        <begin position="1"/>
        <end position="40"/>
    </location>
</feature>
<organism evidence="3 4">
    <name type="scientific">Ditylenchus dipsaci</name>
    <dbReference type="NCBI Taxonomy" id="166011"/>
    <lineage>
        <taxon>Eukaryota</taxon>
        <taxon>Metazoa</taxon>
        <taxon>Ecdysozoa</taxon>
        <taxon>Nematoda</taxon>
        <taxon>Chromadorea</taxon>
        <taxon>Rhabditida</taxon>
        <taxon>Tylenchina</taxon>
        <taxon>Tylenchomorpha</taxon>
        <taxon>Sphaerularioidea</taxon>
        <taxon>Anguinidae</taxon>
        <taxon>Anguininae</taxon>
        <taxon>Ditylenchus</taxon>
    </lineage>
</organism>
<keyword evidence="3" id="KW-1185">Reference proteome</keyword>
<proteinExistence type="predicted"/>
<dbReference type="WBParaSite" id="jg20729">
    <property type="protein sequence ID" value="jg20729"/>
    <property type="gene ID" value="jg20729"/>
</dbReference>
<dbReference type="Proteomes" id="UP000887574">
    <property type="component" value="Unplaced"/>
</dbReference>
<evidence type="ECO:0000313" key="4">
    <source>
        <dbReference type="WBParaSite" id="jg20729"/>
    </source>
</evidence>
<feature type="chain" id="PRO_5037988881" evidence="2">
    <location>
        <begin position="41"/>
        <end position="144"/>
    </location>
</feature>
<dbReference type="Pfam" id="PF01391">
    <property type="entry name" value="Collagen"/>
    <property type="match status" value="1"/>
</dbReference>
<keyword evidence="1" id="KW-0677">Repeat</keyword>
<accession>A0A915DL50</accession>
<protein>
    <submittedName>
        <fullName evidence="4">Uncharacterized protein</fullName>
    </submittedName>
</protein>
<reference evidence="4" key="1">
    <citation type="submission" date="2022-11" db="UniProtKB">
        <authorList>
            <consortium name="WormBaseParasite"/>
        </authorList>
    </citation>
    <scope>IDENTIFICATION</scope>
</reference>
<keyword evidence="2" id="KW-0732">Signal</keyword>
<evidence type="ECO:0000313" key="3">
    <source>
        <dbReference type="Proteomes" id="UP000887574"/>
    </source>
</evidence>
<sequence>MEDLPRSRRKRNPQVFLSTLGATLLITTLLLLSQVDHSEAAACKGCAPPCVCPGTKGEKGISGFPGERGFPGVPGLDGPEGALGAVGMVGSEGDYGDAGPKGQGRTAYFVWFSKLIFVMVLRVTEDYLAHPAGKEFLVWMVFLE</sequence>
<dbReference type="AlphaFoldDB" id="A0A915DL50"/>
<name>A0A915DL50_9BILA</name>